<protein>
    <recommendedName>
        <fullName evidence="1">D-inositol 3-phosphate glycosyltransferase</fullName>
    </recommendedName>
</protein>
<dbReference type="InterPro" id="IPR028098">
    <property type="entry name" value="Glyco_trans_4-like_N"/>
</dbReference>
<keyword evidence="6" id="KW-1185">Reference proteome</keyword>
<dbReference type="InterPro" id="IPR050194">
    <property type="entry name" value="Glycosyltransferase_grp1"/>
</dbReference>
<dbReference type="Pfam" id="PF13579">
    <property type="entry name" value="Glyco_trans_4_4"/>
    <property type="match status" value="1"/>
</dbReference>
<accession>A0ABP7MRI8</accession>
<evidence type="ECO:0000313" key="6">
    <source>
        <dbReference type="Proteomes" id="UP001501591"/>
    </source>
</evidence>
<keyword evidence="2" id="KW-0328">Glycosyltransferase</keyword>
<dbReference type="EMBL" id="BAABCP010000001">
    <property type="protein sequence ID" value="GAA3927234.1"/>
    <property type="molecule type" value="Genomic_DNA"/>
</dbReference>
<evidence type="ECO:0000313" key="5">
    <source>
        <dbReference type="EMBL" id="GAA3927234.1"/>
    </source>
</evidence>
<dbReference type="Gene3D" id="3.40.50.2000">
    <property type="entry name" value="Glycogen Phosphorylase B"/>
    <property type="match status" value="1"/>
</dbReference>
<evidence type="ECO:0000256" key="3">
    <source>
        <dbReference type="ARBA" id="ARBA00022679"/>
    </source>
</evidence>
<dbReference type="SUPFAM" id="SSF53756">
    <property type="entry name" value="UDP-Glycosyltransferase/glycogen phosphorylase"/>
    <property type="match status" value="1"/>
</dbReference>
<proteinExistence type="predicted"/>
<feature type="domain" description="Glycosyltransferase subfamily 4-like N-terminal" evidence="4">
    <location>
        <begin position="24"/>
        <end position="192"/>
    </location>
</feature>
<reference evidence="6" key="1">
    <citation type="journal article" date="2019" name="Int. J. Syst. Evol. Microbiol.">
        <title>The Global Catalogue of Microorganisms (GCM) 10K type strain sequencing project: providing services to taxonomists for standard genome sequencing and annotation.</title>
        <authorList>
            <consortium name="The Broad Institute Genomics Platform"/>
            <consortium name="The Broad Institute Genome Sequencing Center for Infectious Disease"/>
            <person name="Wu L."/>
            <person name="Ma J."/>
        </authorList>
    </citation>
    <scope>NUCLEOTIDE SEQUENCE [LARGE SCALE GENOMIC DNA]</scope>
    <source>
        <strain evidence="6">JCM 17024</strain>
    </source>
</reference>
<comment type="caution">
    <text evidence="5">The sequence shown here is derived from an EMBL/GenBank/DDBJ whole genome shotgun (WGS) entry which is preliminary data.</text>
</comment>
<evidence type="ECO:0000259" key="4">
    <source>
        <dbReference type="Pfam" id="PF13579"/>
    </source>
</evidence>
<gene>
    <name evidence="5" type="ORF">GCM10022383_02870</name>
</gene>
<organism evidence="5 6">
    <name type="scientific">Microbacterium soli</name>
    <dbReference type="NCBI Taxonomy" id="446075"/>
    <lineage>
        <taxon>Bacteria</taxon>
        <taxon>Bacillati</taxon>
        <taxon>Actinomycetota</taxon>
        <taxon>Actinomycetes</taxon>
        <taxon>Micrococcales</taxon>
        <taxon>Microbacteriaceae</taxon>
        <taxon>Microbacterium</taxon>
    </lineage>
</organism>
<sequence length="305" mass="32565">MTSLGDARVAIVSRIFAPEPAAAAPRLAAVAQALTDAGAEVTVITTTVPGMTGGPETDDSAPYDVRCVPALRDRDGYIRGYVNYMSFDIPAFFRLVFSKRFDAVIVEPPPTTGVFIRAAAWLRRTPYLFYAADVWSEAADVAGTPKVMVSVVRAFEDWAYRGAARVLSMSASVSRRVSRSASGARVETVGNGYDSTVFRPDGPRIERSPCPLYAGTASEVHGAGVFVDAMPLLLTKHPEDKLVFIGQGADWSVGEDVSDIAAAMIEVFSAQGSSARRLELAERTRQRLSLQSVGARVADAVGAVI</sequence>
<dbReference type="PANTHER" id="PTHR45947">
    <property type="entry name" value="SULFOQUINOVOSYL TRANSFERASE SQD2"/>
    <property type="match status" value="1"/>
</dbReference>
<dbReference type="PANTHER" id="PTHR45947:SF3">
    <property type="entry name" value="SULFOQUINOVOSYL TRANSFERASE SQD2"/>
    <property type="match status" value="1"/>
</dbReference>
<name>A0ABP7MRI8_9MICO</name>
<evidence type="ECO:0000256" key="1">
    <source>
        <dbReference type="ARBA" id="ARBA00021292"/>
    </source>
</evidence>
<dbReference type="Proteomes" id="UP001501591">
    <property type="component" value="Unassembled WGS sequence"/>
</dbReference>
<keyword evidence="3" id="KW-0808">Transferase</keyword>
<evidence type="ECO:0000256" key="2">
    <source>
        <dbReference type="ARBA" id="ARBA00022676"/>
    </source>
</evidence>